<comment type="caution">
    <text evidence="3">The sequence shown here is derived from an EMBL/GenBank/DDBJ whole genome shotgun (WGS) entry which is preliminary data.</text>
</comment>
<reference evidence="3 4" key="1">
    <citation type="submission" date="2018-02" db="EMBL/GenBank/DDBJ databases">
        <title>Novel Leptospira species isolated from soil and water in Japan.</title>
        <authorList>
            <person name="Nakao R."/>
            <person name="Masuzawa T."/>
        </authorList>
    </citation>
    <scope>NUCLEOTIDE SEQUENCE [LARGE SCALE GENOMIC DNA]</scope>
    <source>
        <strain evidence="3 4">YH101</strain>
    </source>
</reference>
<dbReference type="OrthoDB" id="370541at2"/>
<organism evidence="3 4">
    <name type="scientific">Leptospira ryugenii</name>
    <dbReference type="NCBI Taxonomy" id="1917863"/>
    <lineage>
        <taxon>Bacteria</taxon>
        <taxon>Pseudomonadati</taxon>
        <taxon>Spirochaetota</taxon>
        <taxon>Spirochaetia</taxon>
        <taxon>Leptospirales</taxon>
        <taxon>Leptospiraceae</taxon>
        <taxon>Leptospira</taxon>
    </lineage>
</organism>
<dbReference type="AlphaFoldDB" id="A0A2P2DYM2"/>
<feature type="compositionally biased region" description="Basic and acidic residues" evidence="1">
    <location>
        <begin position="204"/>
        <end position="216"/>
    </location>
</feature>
<keyword evidence="4" id="KW-1185">Reference proteome</keyword>
<dbReference type="Gene3D" id="3.10.350.10">
    <property type="entry name" value="LysM domain"/>
    <property type="match status" value="1"/>
</dbReference>
<dbReference type="PANTHER" id="PTHR34700:SF4">
    <property type="entry name" value="PHAGE-LIKE ELEMENT PBSX PROTEIN XKDP"/>
    <property type="match status" value="1"/>
</dbReference>
<accession>A0A2P2DYM2</accession>
<dbReference type="InterPro" id="IPR036779">
    <property type="entry name" value="LysM_dom_sf"/>
</dbReference>
<dbReference type="PANTHER" id="PTHR34700">
    <property type="entry name" value="POTASSIUM BINDING PROTEIN KBP"/>
    <property type="match status" value="1"/>
</dbReference>
<dbReference type="InterPro" id="IPR018392">
    <property type="entry name" value="LysM"/>
</dbReference>
<feature type="region of interest" description="Disordered" evidence="1">
    <location>
        <begin position="263"/>
        <end position="282"/>
    </location>
</feature>
<feature type="domain" description="LysM" evidence="2">
    <location>
        <begin position="413"/>
        <end position="467"/>
    </location>
</feature>
<feature type="region of interest" description="Disordered" evidence="1">
    <location>
        <begin position="204"/>
        <end position="229"/>
    </location>
</feature>
<sequence>MLPLIRKQSAIIGLAFLLPMLWNCGQELPLKELALAKSQVERAEGLKAEEYSPDEFQEAKKSLQAANDFAAEEKASDSKKSADYAISKAYDALEKTLPKLTAKSREEAIAQLDAADEANAQETSAEDFKKAQSLKEAGEAKLSQADSSLAAYLKEEDDEKKKEEKRLLALNEYEEAYRLFEESKVAGKQAKAVAMERSDMIRKSAEEVDQSLEKASRYSNGQNPSIEEERARIRSAYADIEAGKLKSAEEKIKTARAAAPGLLASSVKDQAKARNGQARDVVEDANSRFAELKSDALTKSPNTKDAYASAQENLGAANESLASSSNSLEQEKYEDSIAQSEEAIRLAEISIDQVEGIKSSNPKMFRTREATNVEGTETKPKEDKVAKEETKASDEETGDDAGSRIRDLGNGWKEYTVGKTNPAECLWRIAKKPEVYENSKLWKRIFQANRDKIKDKDLIYPKQKLKIPPKTGKIGKAPTK</sequence>
<dbReference type="CDD" id="cd00118">
    <property type="entry name" value="LysM"/>
    <property type="match status" value="1"/>
</dbReference>
<proteinExistence type="predicted"/>
<dbReference type="Gene3D" id="1.20.1270.390">
    <property type="match status" value="1"/>
</dbReference>
<evidence type="ECO:0000313" key="4">
    <source>
        <dbReference type="Proteomes" id="UP000245133"/>
    </source>
</evidence>
<feature type="compositionally biased region" description="Basic and acidic residues" evidence="1">
    <location>
        <begin position="366"/>
        <end position="394"/>
    </location>
</feature>
<dbReference type="PROSITE" id="PS51782">
    <property type="entry name" value="LYSM"/>
    <property type="match status" value="1"/>
</dbReference>
<gene>
    <name evidence="3" type="ORF">LPTSP4_12480</name>
</gene>
<evidence type="ECO:0000256" key="1">
    <source>
        <dbReference type="SAM" id="MobiDB-lite"/>
    </source>
</evidence>
<feature type="region of interest" description="Disordered" evidence="1">
    <location>
        <begin position="360"/>
        <end position="405"/>
    </location>
</feature>
<feature type="compositionally biased region" description="Low complexity" evidence="1">
    <location>
        <begin position="313"/>
        <end position="328"/>
    </location>
</feature>
<protein>
    <recommendedName>
        <fullName evidence="2">LysM domain-containing protein</fullName>
    </recommendedName>
</protein>
<feature type="region of interest" description="Disordered" evidence="1">
    <location>
        <begin position="292"/>
        <end position="337"/>
    </location>
</feature>
<dbReference type="Proteomes" id="UP000245133">
    <property type="component" value="Unassembled WGS sequence"/>
</dbReference>
<evidence type="ECO:0000313" key="3">
    <source>
        <dbReference type="EMBL" id="GBF49729.1"/>
    </source>
</evidence>
<dbReference type="InterPro" id="IPR052196">
    <property type="entry name" value="Bact_Kbp"/>
</dbReference>
<name>A0A2P2DYM2_9LEPT</name>
<evidence type="ECO:0000259" key="2">
    <source>
        <dbReference type="PROSITE" id="PS51782"/>
    </source>
</evidence>
<dbReference type="EMBL" id="BFBB01000003">
    <property type="protein sequence ID" value="GBF49729.1"/>
    <property type="molecule type" value="Genomic_DNA"/>
</dbReference>
<feature type="region of interest" description="Disordered" evidence="1">
    <location>
        <begin position="116"/>
        <end position="145"/>
    </location>
</feature>